<dbReference type="InterPro" id="IPR001387">
    <property type="entry name" value="Cro/C1-type_HTH"/>
</dbReference>
<dbReference type="InterPro" id="IPR010982">
    <property type="entry name" value="Lambda_DNA-bd_dom_sf"/>
</dbReference>
<proteinExistence type="predicted"/>
<gene>
    <name evidence="1" type="ORF">COJ15_32550</name>
</gene>
<protein>
    <submittedName>
        <fullName evidence="1">Transcriptional regulator</fullName>
    </submittedName>
</protein>
<dbReference type="GO" id="GO:0003677">
    <property type="term" value="F:DNA binding"/>
    <property type="evidence" value="ECO:0007669"/>
    <property type="project" value="InterPro"/>
</dbReference>
<evidence type="ECO:0000313" key="2">
    <source>
        <dbReference type="Proteomes" id="UP000224003"/>
    </source>
</evidence>
<accession>A0A9X6WHG1</accession>
<dbReference type="EMBL" id="NUVX01000081">
    <property type="protein sequence ID" value="PFJ28997.1"/>
    <property type="molecule type" value="Genomic_DNA"/>
</dbReference>
<comment type="caution">
    <text evidence="1">The sequence shown here is derived from an EMBL/GenBank/DDBJ whole genome shotgun (WGS) entry which is preliminary data.</text>
</comment>
<organism evidence="1 2">
    <name type="scientific">Bacillus thuringiensis</name>
    <dbReference type="NCBI Taxonomy" id="1428"/>
    <lineage>
        <taxon>Bacteria</taxon>
        <taxon>Bacillati</taxon>
        <taxon>Bacillota</taxon>
        <taxon>Bacilli</taxon>
        <taxon>Bacillales</taxon>
        <taxon>Bacillaceae</taxon>
        <taxon>Bacillus</taxon>
        <taxon>Bacillus cereus group</taxon>
    </lineage>
</organism>
<name>A0A9X6WHG1_BACTU</name>
<dbReference type="Proteomes" id="UP000224003">
    <property type="component" value="Unassembled WGS sequence"/>
</dbReference>
<dbReference type="AlphaFoldDB" id="A0A9X6WHG1"/>
<dbReference type="CDD" id="cd00093">
    <property type="entry name" value="HTH_XRE"/>
    <property type="match status" value="1"/>
</dbReference>
<reference evidence="1 2" key="1">
    <citation type="submission" date="2017-09" db="EMBL/GenBank/DDBJ databases">
        <title>Large-scale bioinformatics analysis of Bacillus genomes uncovers conserved roles of natural products in bacterial physiology.</title>
        <authorList>
            <consortium name="Agbiome Team Llc"/>
            <person name="Bleich R.M."/>
            <person name="Grubbs K.J."/>
            <person name="Santa Maria K.C."/>
            <person name="Allen S.E."/>
            <person name="Farag S."/>
            <person name="Shank E.A."/>
            <person name="Bowers A."/>
        </authorList>
    </citation>
    <scope>NUCLEOTIDE SEQUENCE [LARGE SCALE GENOMIC DNA]</scope>
    <source>
        <strain evidence="1 2">AFS085496</strain>
    </source>
</reference>
<evidence type="ECO:0000313" key="1">
    <source>
        <dbReference type="EMBL" id="PFJ28997.1"/>
    </source>
</evidence>
<dbReference type="Gene3D" id="1.10.260.40">
    <property type="entry name" value="lambda repressor-like DNA-binding domains"/>
    <property type="match status" value="1"/>
</dbReference>
<dbReference type="SUPFAM" id="SSF47413">
    <property type="entry name" value="lambda repressor-like DNA-binding domains"/>
    <property type="match status" value="1"/>
</dbReference>
<dbReference type="RefSeq" id="WP_098517700.1">
    <property type="nucleotide sequence ID" value="NZ_NUVX01000081.1"/>
</dbReference>
<sequence length="124" mass="14377">MTIWDNAHLKPSERPKYTRYELAKKVKEQRMSLGLTVEEVAIQYNVNTIMLERIEAASCAFNVKMYRFISLFLGLTTEEIIAKERDDMTVLYSSLQKANPEIKKTVHDANAIFDEMVMQLKISV</sequence>